<reference evidence="5 6" key="1">
    <citation type="submission" date="2016-05" db="EMBL/GenBank/DDBJ databases">
        <title>Genome sequencing reveals origins of a unique bacterial endosymbiosis in the earliest lineages of terrestrial Fungi.</title>
        <authorList>
            <consortium name="DOE Joint Genome Institute"/>
            <person name="Uehling J."/>
            <person name="Gryganskyi A."/>
            <person name="Hameed K."/>
            <person name="Tschaplinski T."/>
            <person name="Misztal P."/>
            <person name="Wu S."/>
            <person name="Desiro A."/>
            <person name="Vande Pol N."/>
            <person name="Du Z.-Y."/>
            <person name="Zienkiewicz A."/>
            <person name="Zienkiewicz K."/>
            <person name="Morin E."/>
            <person name="Tisserant E."/>
            <person name="Splivallo R."/>
            <person name="Hainaut M."/>
            <person name="Henrissat B."/>
            <person name="Ohm R."/>
            <person name="Kuo A."/>
            <person name="Yan J."/>
            <person name="Lipzen A."/>
            <person name="Nolan M."/>
            <person name="Labutti K."/>
            <person name="Barry K."/>
            <person name="Goldstein A."/>
            <person name="Labbe J."/>
            <person name="Schadt C."/>
            <person name="Tuskan G."/>
            <person name="Grigoriev I."/>
            <person name="Martin F."/>
            <person name="Vilgalys R."/>
            <person name="Bonito G."/>
        </authorList>
    </citation>
    <scope>NUCLEOTIDE SEQUENCE [LARGE SCALE GENOMIC DNA]</scope>
    <source>
        <strain evidence="5 6">AG-77</strain>
    </source>
</reference>
<dbReference type="GO" id="GO:0006606">
    <property type="term" value="P:protein import into nucleus"/>
    <property type="evidence" value="ECO:0007669"/>
    <property type="project" value="UniProtKB-ARBA"/>
</dbReference>
<comment type="function">
    <text evidence="3">Has a role in nuclear-cytoplasmic transport of proteins and mRNAs.</text>
</comment>
<keyword evidence="1 3" id="KW-0963">Cytoplasm</keyword>
<dbReference type="InterPro" id="IPR045875">
    <property type="entry name" value="NTF2"/>
</dbReference>
<keyword evidence="3" id="KW-0539">Nucleus</keyword>
<evidence type="ECO:0000256" key="2">
    <source>
        <dbReference type="ARBA" id="ARBA00026247"/>
    </source>
</evidence>
<keyword evidence="6" id="KW-1185">Reference proteome</keyword>
<dbReference type="AlphaFoldDB" id="A0A197K2Q1"/>
<dbReference type="EMBL" id="KV442029">
    <property type="protein sequence ID" value="OAQ31468.1"/>
    <property type="molecule type" value="Genomic_DNA"/>
</dbReference>
<feature type="domain" description="NTF2" evidence="4">
    <location>
        <begin position="7"/>
        <end position="118"/>
    </location>
</feature>
<evidence type="ECO:0000256" key="3">
    <source>
        <dbReference type="RuleBase" id="RU369002"/>
    </source>
</evidence>
<organism evidence="5 6">
    <name type="scientific">Linnemannia elongata AG-77</name>
    <dbReference type="NCBI Taxonomy" id="1314771"/>
    <lineage>
        <taxon>Eukaryota</taxon>
        <taxon>Fungi</taxon>
        <taxon>Fungi incertae sedis</taxon>
        <taxon>Mucoromycota</taxon>
        <taxon>Mortierellomycotina</taxon>
        <taxon>Mortierellomycetes</taxon>
        <taxon>Mortierellales</taxon>
        <taxon>Mortierellaceae</taxon>
        <taxon>Linnemannia</taxon>
    </lineage>
</organism>
<keyword evidence="3" id="KW-0813">Transport</keyword>
<dbReference type="GO" id="GO:0051028">
    <property type="term" value="P:mRNA transport"/>
    <property type="evidence" value="ECO:0007669"/>
    <property type="project" value="UniProtKB-UniRule"/>
</dbReference>
<dbReference type="SUPFAM" id="SSF54427">
    <property type="entry name" value="NTF2-like"/>
    <property type="match status" value="1"/>
</dbReference>
<dbReference type="OrthoDB" id="6507044at2759"/>
<dbReference type="PANTHER" id="PTHR12612">
    <property type="entry name" value="NUCLEAR TRANSPORT FACTOR 2"/>
    <property type="match status" value="1"/>
</dbReference>
<evidence type="ECO:0000313" key="5">
    <source>
        <dbReference type="EMBL" id="OAQ31468.1"/>
    </source>
</evidence>
<dbReference type="InterPro" id="IPR032710">
    <property type="entry name" value="NTF2-like_dom_sf"/>
</dbReference>
<dbReference type="PROSITE" id="PS50177">
    <property type="entry name" value="NTF2_DOMAIN"/>
    <property type="match status" value="1"/>
</dbReference>
<accession>A0A197K2Q1</accession>
<evidence type="ECO:0000256" key="1">
    <source>
        <dbReference type="ARBA" id="ARBA00022490"/>
    </source>
</evidence>
<dbReference type="GO" id="GO:0005635">
    <property type="term" value="C:nuclear envelope"/>
    <property type="evidence" value="ECO:0007669"/>
    <property type="project" value="UniProtKB-ARBA"/>
</dbReference>
<dbReference type="GO" id="GO:0005737">
    <property type="term" value="C:cytoplasm"/>
    <property type="evidence" value="ECO:0007669"/>
    <property type="project" value="UniProtKB-SubCell"/>
</dbReference>
<dbReference type="InterPro" id="IPR002075">
    <property type="entry name" value="NTF2_dom"/>
</dbReference>
<dbReference type="Gene3D" id="3.10.450.50">
    <property type="match status" value="1"/>
</dbReference>
<name>A0A197K2Q1_9FUNG</name>
<sequence length="122" mass="13269">MADINTIGAQFTEFYYKTFDAGRNQLGALYRPTSMLSFEGAQTLGDAAIVEKLTGLPLDGLVHKISTQDVQPLDGGLLITVTGQLLAGGETNAQFFTQTFHLKPDGGSYYVQNDIFRLVYGL</sequence>
<keyword evidence="3" id="KW-0653">Protein transport</keyword>
<comment type="subcellular location">
    <subcellularLocation>
        <location evidence="3">Cytoplasm</location>
    </subcellularLocation>
    <subcellularLocation>
        <location evidence="3">Nucleus</location>
    </subcellularLocation>
</comment>
<gene>
    <name evidence="5" type="ORF">K457DRAFT_91892</name>
</gene>
<evidence type="ECO:0000259" key="4">
    <source>
        <dbReference type="PROSITE" id="PS50177"/>
    </source>
</evidence>
<dbReference type="STRING" id="1314771.A0A197K2Q1"/>
<dbReference type="CDD" id="cd00780">
    <property type="entry name" value="NTF2"/>
    <property type="match status" value="1"/>
</dbReference>
<proteinExistence type="predicted"/>
<dbReference type="InterPro" id="IPR018222">
    <property type="entry name" value="Nuclear_transport_factor_2_euk"/>
</dbReference>
<dbReference type="Proteomes" id="UP000078512">
    <property type="component" value="Unassembled WGS sequence"/>
</dbReference>
<dbReference type="FunFam" id="3.10.450.50:FF:000005">
    <property type="entry name" value="Nuclear transport factor 2"/>
    <property type="match status" value="1"/>
</dbReference>
<dbReference type="Pfam" id="PF02136">
    <property type="entry name" value="NTF2"/>
    <property type="match status" value="1"/>
</dbReference>
<protein>
    <recommendedName>
        <fullName evidence="2 3">Nuclear transport factor 2</fullName>
        <shortName evidence="3">NTF-2</shortName>
    </recommendedName>
</protein>
<evidence type="ECO:0000313" key="6">
    <source>
        <dbReference type="Proteomes" id="UP000078512"/>
    </source>
</evidence>